<reference evidence="1 2" key="1">
    <citation type="journal article" date="2023" name="Nucleic Acids Res.">
        <title>The hologenome of Daphnia magna reveals possible DNA methylation and microbiome-mediated evolution of the host genome.</title>
        <authorList>
            <person name="Chaturvedi A."/>
            <person name="Li X."/>
            <person name="Dhandapani V."/>
            <person name="Marshall H."/>
            <person name="Kissane S."/>
            <person name="Cuenca-Cambronero M."/>
            <person name="Asole G."/>
            <person name="Calvet F."/>
            <person name="Ruiz-Romero M."/>
            <person name="Marangio P."/>
            <person name="Guigo R."/>
            <person name="Rago D."/>
            <person name="Mirbahai L."/>
            <person name="Eastwood N."/>
            <person name="Colbourne J.K."/>
            <person name="Zhou J."/>
            <person name="Mallon E."/>
            <person name="Orsini L."/>
        </authorList>
    </citation>
    <scope>NUCLEOTIDE SEQUENCE [LARGE SCALE GENOMIC DNA]</scope>
    <source>
        <strain evidence="1">LRV0_1</strain>
    </source>
</reference>
<evidence type="ECO:0000313" key="1">
    <source>
        <dbReference type="EMBL" id="KAK4026833.1"/>
    </source>
</evidence>
<accession>A0ABR0APE8</accession>
<sequence>MKPIYLKFITGKLSGVIRIFQKRSATNITSSKQMRNQKKCQAKVSISSIDCWAERAVVTIFIFEVCKIFPGENLELVQGAAYFNVQIGTGITNNLKRFLDTEIVNV</sequence>
<name>A0ABR0APE8_9CRUS</name>
<organism evidence="1 2">
    <name type="scientific">Daphnia magna</name>
    <dbReference type="NCBI Taxonomy" id="35525"/>
    <lineage>
        <taxon>Eukaryota</taxon>
        <taxon>Metazoa</taxon>
        <taxon>Ecdysozoa</taxon>
        <taxon>Arthropoda</taxon>
        <taxon>Crustacea</taxon>
        <taxon>Branchiopoda</taxon>
        <taxon>Diplostraca</taxon>
        <taxon>Cladocera</taxon>
        <taxon>Anomopoda</taxon>
        <taxon>Daphniidae</taxon>
        <taxon>Daphnia</taxon>
    </lineage>
</organism>
<comment type="caution">
    <text evidence="1">The sequence shown here is derived from an EMBL/GenBank/DDBJ whole genome shotgun (WGS) entry which is preliminary data.</text>
</comment>
<proteinExistence type="predicted"/>
<gene>
    <name evidence="1" type="ORF">OUZ56_015859</name>
</gene>
<dbReference type="EMBL" id="JAOYFB010000038">
    <property type="protein sequence ID" value="KAK4026833.1"/>
    <property type="molecule type" value="Genomic_DNA"/>
</dbReference>
<protein>
    <submittedName>
        <fullName evidence="1">Uncharacterized protein</fullName>
    </submittedName>
</protein>
<dbReference type="Proteomes" id="UP001234178">
    <property type="component" value="Unassembled WGS sequence"/>
</dbReference>
<evidence type="ECO:0000313" key="2">
    <source>
        <dbReference type="Proteomes" id="UP001234178"/>
    </source>
</evidence>
<keyword evidence="2" id="KW-1185">Reference proteome</keyword>